<feature type="compositionally biased region" description="Basic residues" evidence="10">
    <location>
        <begin position="1327"/>
        <end position="1337"/>
    </location>
</feature>
<dbReference type="InterPro" id="IPR056865">
    <property type="entry name" value="CCTL2_WNK"/>
</dbReference>
<dbReference type="Gene3D" id="3.10.20.90">
    <property type="entry name" value="Phosphatidylinositol 3-kinase Catalytic Subunit, Chain A, domain 1"/>
    <property type="match status" value="2"/>
</dbReference>
<dbReference type="InterPro" id="IPR050588">
    <property type="entry name" value="WNK_Ser-Thr_kinase"/>
</dbReference>
<dbReference type="InterPro" id="IPR011009">
    <property type="entry name" value="Kinase-like_dom_sf"/>
</dbReference>
<keyword evidence="6" id="KW-0418">Kinase</keyword>
<dbReference type="Gene3D" id="3.30.200.20">
    <property type="entry name" value="Phosphorylase Kinase, domain 1"/>
    <property type="match status" value="1"/>
</dbReference>
<feature type="region of interest" description="Disordered" evidence="10">
    <location>
        <begin position="1568"/>
        <end position="1589"/>
    </location>
</feature>
<evidence type="ECO:0000256" key="9">
    <source>
        <dbReference type="ARBA" id="ARBA00048679"/>
    </source>
</evidence>
<dbReference type="InterPro" id="IPR008271">
    <property type="entry name" value="Ser/Thr_kinase_AS"/>
</dbReference>
<feature type="compositionally biased region" description="Polar residues" evidence="10">
    <location>
        <begin position="2018"/>
        <end position="2032"/>
    </location>
</feature>
<evidence type="ECO:0000259" key="11">
    <source>
        <dbReference type="PROSITE" id="PS50011"/>
    </source>
</evidence>
<dbReference type="EMBL" id="JAWJWF010000003">
    <property type="protein sequence ID" value="KAK6634977.1"/>
    <property type="molecule type" value="Genomic_DNA"/>
</dbReference>
<feature type="compositionally biased region" description="Low complexity" evidence="10">
    <location>
        <begin position="287"/>
        <end position="299"/>
    </location>
</feature>
<feature type="compositionally biased region" description="Basic and acidic residues" evidence="10">
    <location>
        <begin position="1499"/>
        <end position="1509"/>
    </location>
</feature>
<feature type="compositionally biased region" description="Polar residues" evidence="10">
    <location>
        <begin position="1568"/>
        <end position="1585"/>
    </location>
</feature>
<feature type="region of interest" description="Disordered" evidence="10">
    <location>
        <begin position="1385"/>
        <end position="1404"/>
    </location>
</feature>
<feature type="region of interest" description="Disordered" evidence="10">
    <location>
        <begin position="158"/>
        <end position="179"/>
    </location>
</feature>
<feature type="region of interest" description="Disordered" evidence="10">
    <location>
        <begin position="1181"/>
        <end position="1202"/>
    </location>
</feature>
<comment type="catalytic activity">
    <reaction evidence="9">
        <text>L-seryl-[protein] + ATP = O-phospho-L-seryl-[protein] + ADP + H(+)</text>
        <dbReference type="Rhea" id="RHEA:17989"/>
        <dbReference type="Rhea" id="RHEA-COMP:9863"/>
        <dbReference type="Rhea" id="RHEA-COMP:11604"/>
        <dbReference type="ChEBI" id="CHEBI:15378"/>
        <dbReference type="ChEBI" id="CHEBI:29999"/>
        <dbReference type="ChEBI" id="CHEBI:30616"/>
        <dbReference type="ChEBI" id="CHEBI:83421"/>
        <dbReference type="ChEBI" id="CHEBI:456216"/>
        <dbReference type="EC" id="2.7.11.1"/>
    </reaction>
</comment>
<dbReference type="SUPFAM" id="SSF56112">
    <property type="entry name" value="Protein kinase-like (PK-like)"/>
    <property type="match status" value="1"/>
</dbReference>
<comment type="catalytic activity">
    <reaction evidence="8">
        <text>L-threonyl-[protein] + ATP = O-phospho-L-threonyl-[protein] + ADP + H(+)</text>
        <dbReference type="Rhea" id="RHEA:46608"/>
        <dbReference type="Rhea" id="RHEA-COMP:11060"/>
        <dbReference type="Rhea" id="RHEA-COMP:11605"/>
        <dbReference type="ChEBI" id="CHEBI:15378"/>
        <dbReference type="ChEBI" id="CHEBI:30013"/>
        <dbReference type="ChEBI" id="CHEBI:30616"/>
        <dbReference type="ChEBI" id="CHEBI:61977"/>
        <dbReference type="ChEBI" id="CHEBI:456216"/>
        <dbReference type="EC" id="2.7.11.1"/>
    </reaction>
</comment>
<dbReference type="Pfam" id="PF24889">
    <property type="entry name" value="CCTL2_WNK"/>
    <property type="match status" value="1"/>
</dbReference>
<feature type="compositionally biased region" description="Basic and acidic residues" evidence="10">
    <location>
        <begin position="1181"/>
        <end position="1190"/>
    </location>
</feature>
<feature type="compositionally biased region" description="Basic and acidic residues" evidence="10">
    <location>
        <begin position="1073"/>
        <end position="1095"/>
    </location>
</feature>
<evidence type="ECO:0000256" key="5">
    <source>
        <dbReference type="ARBA" id="ARBA00022741"/>
    </source>
</evidence>
<feature type="region of interest" description="Disordered" evidence="10">
    <location>
        <begin position="1947"/>
        <end position="1972"/>
    </location>
</feature>
<keyword evidence="13" id="KW-1185">Reference proteome</keyword>
<feature type="compositionally biased region" description="Basic and acidic residues" evidence="10">
    <location>
        <begin position="1305"/>
        <end position="1317"/>
    </location>
</feature>
<name>A0ABR1B5B1_POLSC</name>
<evidence type="ECO:0000256" key="4">
    <source>
        <dbReference type="ARBA" id="ARBA00022679"/>
    </source>
</evidence>
<protein>
    <recommendedName>
        <fullName evidence="2">non-specific serine/threonine protein kinase</fullName>
        <ecNumber evidence="2">2.7.11.1</ecNumber>
    </recommendedName>
</protein>
<dbReference type="Proteomes" id="UP001359485">
    <property type="component" value="Unassembled WGS sequence"/>
</dbReference>
<keyword evidence="5" id="KW-0547">Nucleotide-binding</keyword>
<evidence type="ECO:0000313" key="12">
    <source>
        <dbReference type="EMBL" id="KAK6634977.1"/>
    </source>
</evidence>
<dbReference type="PANTHER" id="PTHR13902">
    <property type="entry name" value="SERINE/THREONINE-PROTEIN KINASE WNK WITH NO LYSINE -RELATED"/>
    <property type="match status" value="1"/>
</dbReference>
<feature type="compositionally biased region" description="Polar residues" evidence="10">
    <location>
        <begin position="2056"/>
        <end position="2066"/>
    </location>
</feature>
<evidence type="ECO:0000256" key="1">
    <source>
        <dbReference type="ARBA" id="ARBA00001946"/>
    </source>
</evidence>
<gene>
    <name evidence="12" type="ORF">RUM44_000226</name>
</gene>
<dbReference type="EC" id="2.7.11.1" evidence="2"/>
<feature type="region of interest" description="Disordered" evidence="10">
    <location>
        <begin position="1490"/>
        <end position="1510"/>
    </location>
</feature>
<feature type="compositionally biased region" description="Polar residues" evidence="10">
    <location>
        <begin position="1343"/>
        <end position="1353"/>
    </location>
</feature>
<evidence type="ECO:0000256" key="8">
    <source>
        <dbReference type="ARBA" id="ARBA00047899"/>
    </source>
</evidence>
<comment type="caution">
    <text evidence="12">The sequence shown here is derived from an EMBL/GenBank/DDBJ whole genome shotgun (WGS) entry which is preliminary data.</text>
</comment>
<feature type="compositionally biased region" description="Polar residues" evidence="10">
    <location>
        <begin position="1096"/>
        <end position="1106"/>
    </location>
</feature>
<feature type="compositionally biased region" description="Polar residues" evidence="10">
    <location>
        <begin position="1284"/>
        <end position="1298"/>
    </location>
</feature>
<keyword evidence="4" id="KW-0808">Transferase</keyword>
<reference evidence="12 13" key="1">
    <citation type="submission" date="2023-09" db="EMBL/GenBank/DDBJ databases">
        <title>Genomes of two closely related lineages of the louse Polyplax serrata with different host specificities.</title>
        <authorList>
            <person name="Martinu J."/>
            <person name="Tarabai H."/>
            <person name="Stefka J."/>
            <person name="Hypsa V."/>
        </authorList>
    </citation>
    <scope>NUCLEOTIDE SEQUENCE [LARGE SCALE GENOMIC DNA]</scope>
    <source>
        <strain evidence="12">98ZLc_SE</strain>
    </source>
</reference>
<dbReference type="Gene3D" id="1.10.510.10">
    <property type="entry name" value="Transferase(Phosphotransferase) domain 1"/>
    <property type="match status" value="1"/>
</dbReference>
<evidence type="ECO:0000256" key="7">
    <source>
        <dbReference type="ARBA" id="ARBA00022840"/>
    </source>
</evidence>
<evidence type="ECO:0000313" key="13">
    <source>
        <dbReference type="Proteomes" id="UP001359485"/>
    </source>
</evidence>
<proteinExistence type="predicted"/>
<feature type="compositionally biased region" description="Basic and acidic residues" evidence="10">
    <location>
        <begin position="1958"/>
        <end position="1972"/>
    </location>
</feature>
<organism evidence="12 13">
    <name type="scientific">Polyplax serrata</name>
    <name type="common">Common mouse louse</name>
    <dbReference type="NCBI Taxonomy" id="468196"/>
    <lineage>
        <taxon>Eukaryota</taxon>
        <taxon>Metazoa</taxon>
        <taxon>Ecdysozoa</taxon>
        <taxon>Arthropoda</taxon>
        <taxon>Hexapoda</taxon>
        <taxon>Insecta</taxon>
        <taxon>Pterygota</taxon>
        <taxon>Neoptera</taxon>
        <taxon>Paraneoptera</taxon>
        <taxon>Psocodea</taxon>
        <taxon>Troctomorpha</taxon>
        <taxon>Phthiraptera</taxon>
        <taxon>Anoplura</taxon>
        <taxon>Polyplacidae</taxon>
        <taxon>Polyplax</taxon>
    </lineage>
</organism>
<comment type="cofactor">
    <cofactor evidence="1">
        <name>Mg(2+)</name>
        <dbReference type="ChEBI" id="CHEBI:18420"/>
    </cofactor>
</comment>
<feature type="region of interest" description="Disordered" evidence="10">
    <location>
        <begin position="1893"/>
        <end position="1921"/>
    </location>
</feature>
<keyword evidence="3" id="KW-0723">Serine/threonine-protein kinase</keyword>
<dbReference type="PROSITE" id="PS50011">
    <property type="entry name" value="PROTEIN_KINASE_DOM"/>
    <property type="match status" value="1"/>
</dbReference>
<feature type="compositionally biased region" description="Basic residues" evidence="10">
    <location>
        <begin position="1191"/>
        <end position="1202"/>
    </location>
</feature>
<feature type="region of interest" description="Disordered" evidence="10">
    <location>
        <begin position="2204"/>
        <end position="2234"/>
    </location>
</feature>
<dbReference type="InterPro" id="IPR000719">
    <property type="entry name" value="Prot_kinase_dom"/>
</dbReference>
<evidence type="ECO:0000256" key="3">
    <source>
        <dbReference type="ARBA" id="ARBA00022527"/>
    </source>
</evidence>
<feature type="compositionally biased region" description="Basic and acidic residues" evidence="10">
    <location>
        <begin position="228"/>
        <end position="240"/>
    </location>
</feature>
<dbReference type="SMART" id="SM00220">
    <property type="entry name" value="S_TKc"/>
    <property type="match status" value="1"/>
</dbReference>
<feature type="region of interest" description="Disordered" evidence="10">
    <location>
        <begin position="1059"/>
        <end position="1108"/>
    </location>
</feature>
<evidence type="ECO:0000256" key="2">
    <source>
        <dbReference type="ARBA" id="ARBA00012513"/>
    </source>
</evidence>
<dbReference type="InterPro" id="IPR024678">
    <property type="entry name" value="Kinase_OSR1/WNK_CCT"/>
</dbReference>
<feature type="region of interest" description="Disordered" evidence="10">
    <location>
        <begin position="430"/>
        <end position="462"/>
    </location>
</feature>
<dbReference type="CDD" id="cd13983">
    <property type="entry name" value="STKc_WNK"/>
    <property type="match status" value="1"/>
</dbReference>
<sequence length="2536" mass="282125">MSNFYIDICPETTGSNHSSLGLSQSQKNSKIVRRPREVADGNVEDQFCTRDNSSFLTSNKYQSHHVVETSIVDEDRYSNQETIKSLQEILISVVDSNPEKFGERLPVIVTEDREPAVDKETRVSPVKETSITIHYTPSKKKQAGKNEIGKAGAQVIQNSENHGRKTNKKAEEARPAKKSLCQAKKTKFDLGRNRTKIEILSLETTKPATVTKSKSVSPKGSKYFDEKDVKVTSKVSESRSKRLPKMSKSLGSTNRVVKKVSGSEEGNIVTGPKQTRSECNMRRKGQSLDASSPSTSGASSLQTIVSMDKLNSMEFKEVIWVADDLLPNIRASSLRRHKLGLWKSDSEIFDRVTTNETDRSNSLEVLYCKNDIRRESGYKKCSFDSFSNQSITDYRKLRKLSQFKIEKGDLQEGYLNRCCKEFQHEFEDSVEKIPDDDETARTLPVKPSPSEGPQDDDEEKAIGVSPDGRFLKFEEEIGRGSFKTVYRGLDTQTGVSVAWCELQEKKLNKTERIRFREEAEMLKGLQHPNIVRFFDYWEATPTKRKYIVLVTELMTSGTLKTYLRRFKKINSKVLKSWCRQILKGLMFLHSRTPPIIHRDLKCDNIFITGTTGCVKIGDLGLATLKNRSFAKSVIGTPEFMAPEMYEEHYDESVDVYAFGMCMLEMATSEYPYSECMGPAQIYKKVVSGVKPQSYDKVENSEIRDIIDKCIKLNKEERPRVKELLNHEFFAEDLGLKLDLVSRDEAISSMKDKVEFRLRVLDPKKRGNKHKENEAIQFEFHVIEDNADEVANEMAKSGLIMEEDAKSVAKMLKSQIASLTREREERQHMIEVPPDSGYVTIHTGEQLADLTSASDCQIPDNVQPVFLQPQFYINPIPTHVQQNVAGTPVQSGNNFLGTYPVHQGFPTSVTLPVQPQTSTTQTGQIYYQPVITNTIVTQPVIATIQSVTQDPQIVAINPDLVKEMTLDDGQNVQIVSKVIVPPLKPALLISQELPLRKDILPGDDLEASSRRESTISVKSYSSQVSDSVSFADQMPPTFQSIPEQYVNVENAMSEVERKADFEDENALPPSQPDGHIDMSSESSQMEKQDKTCRFENVESSQNTSPVHTGNYVAEKPQAFPENLDVAQIGASSVENHQWDYQSYDSQPITPVAEYQNFEYPKGNTEDQGIVDHTLENIDREETKLERTESSKSRKSSMIKRKSRPVGPKLSVLSLTGSTIECQLETSKHQTVTFTFETGDAVPADIANNLVQENLLSEQHSDVLIELVADLIRQLKENPDKIPVLPTTTTLPGDSTSNVGSPVVVRKPRERDRSVEPKVRHSSLTRTVSLRRNRHRRHQSRDDTSVSLTTTPTKQRLSDITPPQAFKSTESSPVKQRFSEVVLPTYITKERTPTKTSSSAPPPNQDLNQVLVVSENGIQMFSEMEIPAESHFSIEPKLLSPSIERKMSVVDPPNLQELNIPMHDNGVKPEEKREKKISRFLVSPVVVDRTVVEESSGGADELPKTLGESDQRISSVPKNLGINLSQENQEKPEVSGRRCSVGPTDVEGPSRKLSSDTQCSVVSDDCTPALNNTPTQQYTPDNTITASHTERDLGAPRTIADLEQKLVELTSQPSELTIGTPPSQPATPHVHLSYQSYMNSLHQRLANMSIAGQHNLGPLSSHTMLPNVSTQSDPQMSIPEGVEAPAVIVQSIGAQPIAFQPVSAVAEFEGIKQNVIVTQPINIGNKDNQGLPMHAAQTVAVLPETQGPPVVQDMQQFRAQTLPVQGLPGVKEGQPVNFVQPIAQNIQTVTPGIINLQPIAGGQLLHPLAPCQLNQPIKTGQNLVAVQPVTMFTSTTVPEQETKEEKPRVRPAAIDLHDLEQELSKIHTGGPRHILLQPQPVAMVNTIQPVDLSLNTTPTDGVDASKKQKKKTTDGKIVDNSAGSPVTKVSRFQVSVIPEINTEVREAKRETKTGRFSVVTHDETERDDKNKEPAKMFYQTTPAAFLIGAASSAEFKNCSHPSETKASSSILPSAASRKLSSAHSKQYSNETSPVLLQKPDPGKFAKDRFHRKKGRIETNFTLEQTSGDGSPPKNAPEPKRRWRRRKSSTVCVGELFSDKKMSTSWQNLTGRLSPSEKRCPSPGGNFHQSTSDCICGELTCRCSNSYHTIHRTTQSNWLTTPLSELDDCGLNKKSQSCSNMAELFDPQLMRNSHSFENLATKLSEIFQSNPKSQGGLSPGRRSRMDKSPLRSPTKRNAINFEKTMFLNKLMKSEEGKRSGSMSDLSLGEKLLGVPSMRRKQVSQCHIPRFSNLLSPPDRLLQSNIVSSGRKYSEIQPPVALGQDGFQEDMSDESKEELKQLLQKHQSELESLQARHLEEISLFKRKLSMRSDIGPVNSLEMSGQHQHTRSSSVPQTIQQVYYAPVLYQDLSPVHVGAACSGSSLEDYLVYTTAPQSPTFGSKNETTDGEDNLEKEATSDRTIEVQQKFVTSLPAGFRRLSTTGDGLLQITAPTEGRQMGSSTGFLFQQKFTPLIQSGVRLVGNAVGKNAPDQIEPSGDS</sequence>
<feature type="region of interest" description="Disordered" evidence="10">
    <location>
        <begin position="1523"/>
        <end position="1555"/>
    </location>
</feature>
<feature type="compositionally biased region" description="Polar residues" evidence="10">
    <location>
        <begin position="2204"/>
        <end position="2213"/>
    </location>
</feature>
<feature type="domain" description="Protein kinase" evidence="11">
    <location>
        <begin position="471"/>
        <end position="729"/>
    </location>
</feature>
<feature type="region of interest" description="Disordered" evidence="10">
    <location>
        <begin position="1281"/>
        <end position="1371"/>
    </location>
</feature>
<evidence type="ECO:0000256" key="6">
    <source>
        <dbReference type="ARBA" id="ARBA00022777"/>
    </source>
</evidence>
<feature type="region of interest" description="Disordered" evidence="10">
    <location>
        <begin position="228"/>
        <end position="299"/>
    </location>
</feature>
<accession>A0ABR1B5B1</accession>
<feature type="region of interest" description="Disordered" evidence="10">
    <location>
        <begin position="14"/>
        <end position="34"/>
    </location>
</feature>
<dbReference type="PROSITE" id="PS00108">
    <property type="entry name" value="PROTEIN_KINASE_ST"/>
    <property type="match status" value="1"/>
</dbReference>
<dbReference type="Pfam" id="PF12202">
    <property type="entry name" value="OSR1_C"/>
    <property type="match status" value="1"/>
</dbReference>
<dbReference type="Pfam" id="PF00069">
    <property type="entry name" value="Pkinase"/>
    <property type="match status" value="1"/>
</dbReference>
<feature type="region of interest" description="Disordered" evidence="10">
    <location>
        <begin position="2018"/>
        <end position="2084"/>
    </location>
</feature>
<feature type="compositionally biased region" description="Polar residues" evidence="10">
    <location>
        <begin position="14"/>
        <end position="29"/>
    </location>
</feature>
<evidence type="ECO:0000256" key="10">
    <source>
        <dbReference type="SAM" id="MobiDB-lite"/>
    </source>
</evidence>
<keyword evidence="7" id="KW-0067">ATP-binding</keyword>
<feature type="compositionally biased region" description="Basic and acidic residues" evidence="10">
    <location>
        <begin position="1901"/>
        <end position="1915"/>
    </location>
</feature>